<comment type="caution">
    <text evidence="5">The sequence shown here is derived from an EMBL/GenBank/DDBJ whole genome shotgun (WGS) entry which is preliminary data.</text>
</comment>
<evidence type="ECO:0000256" key="3">
    <source>
        <dbReference type="ARBA" id="ARBA00022840"/>
    </source>
</evidence>
<dbReference type="PROSITE" id="PS50893">
    <property type="entry name" value="ABC_TRANSPORTER_2"/>
    <property type="match status" value="1"/>
</dbReference>
<dbReference type="InterPro" id="IPR050166">
    <property type="entry name" value="ABC_transporter_ATP-bind"/>
</dbReference>
<dbReference type="InterPro" id="IPR017871">
    <property type="entry name" value="ABC_transporter-like_CS"/>
</dbReference>
<keyword evidence="1" id="KW-0813">Transport</keyword>
<accession>A0AAE4HTS3</accession>
<evidence type="ECO:0000313" key="5">
    <source>
        <dbReference type="EMBL" id="MDT2691966.1"/>
    </source>
</evidence>
<dbReference type="PANTHER" id="PTHR42788">
    <property type="entry name" value="TAURINE IMPORT ATP-BINDING PROTEIN-RELATED"/>
    <property type="match status" value="1"/>
</dbReference>
<dbReference type="CDD" id="cd03293">
    <property type="entry name" value="ABC_NrtD_SsuB_transporters"/>
    <property type="match status" value="1"/>
</dbReference>
<organism evidence="5 6">
    <name type="scientific">Enterococcus gallinarum</name>
    <dbReference type="NCBI Taxonomy" id="1353"/>
    <lineage>
        <taxon>Bacteria</taxon>
        <taxon>Bacillati</taxon>
        <taxon>Bacillota</taxon>
        <taxon>Bacilli</taxon>
        <taxon>Lactobacillales</taxon>
        <taxon>Enterococcaceae</taxon>
        <taxon>Enterococcus</taxon>
    </lineage>
</organism>
<dbReference type="Gene3D" id="3.40.50.300">
    <property type="entry name" value="P-loop containing nucleotide triphosphate hydrolases"/>
    <property type="match status" value="1"/>
</dbReference>
<evidence type="ECO:0000259" key="4">
    <source>
        <dbReference type="PROSITE" id="PS50893"/>
    </source>
</evidence>
<dbReference type="GO" id="GO:0016887">
    <property type="term" value="F:ATP hydrolysis activity"/>
    <property type="evidence" value="ECO:0007669"/>
    <property type="project" value="InterPro"/>
</dbReference>
<proteinExistence type="predicted"/>
<feature type="domain" description="ABC transporter" evidence="4">
    <location>
        <begin position="6"/>
        <end position="233"/>
    </location>
</feature>
<dbReference type="InterPro" id="IPR003439">
    <property type="entry name" value="ABC_transporter-like_ATP-bd"/>
</dbReference>
<dbReference type="GO" id="GO:0005524">
    <property type="term" value="F:ATP binding"/>
    <property type="evidence" value="ECO:0007669"/>
    <property type="project" value="UniProtKB-KW"/>
</dbReference>
<dbReference type="AlphaFoldDB" id="A0AAE4HTS3"/>
<dbReference type="Proteomes" id="UP001183682">
    <property type="component" value="Unassembled WGS sequence"/>
</dbReference>
<keyword evidence="3 5" id="KW-0067">ATP-binding</keyword>
<reference evidence="5" key="1">
    <citation type="submission" date="2023-03" db="EMBL/GenBank/DDBJ databases">
        <authorList>
            <person name="Shen W."/>
            <person name="Cai J."/>
        </authorList>
    </citation>
    <scope>NUCLEOTIDE SEQUENCE</scope>
    <source>
        <strain evidence="5">K69-2</strain>
    </source>
</reference>
<sequence>MQNLLINVKNLEKTFITNANERITALKNINLTVSEGEFISLIGPSGCGKSTLLRIISGLETYDSGELTFTLENKNNGFVFQDSVLFPWKTVYQNVIFPLEIKKQKNARSLAQVDDLIKMVGLEKFRNALPKELSGGMKQRASIARALSYDPTVLMMDEPFGALDAMTRDTLNLELSRIWSESGKTILFVTHDIDEAVFLSTKVVIMSARPGTIKEVIPIDLDKQRDLKIRGSDQFIKYSNYLRGELEH</sequence>
<dbReference type="InterPro" id="IPR003593">
    <property type="entry name" value="AAA+_ATPase"/>
</dbReference>
<dbReference type="InterPro" id="IPR027417">
    <property type="entry name" value="P-loop_NTPase"/>
</dbReference>
<evidence type="ECO:0000256" key="2">
    <source>
        <dbReference type="ARBA" id="ARBA00022741"/>
    </source>
</evidence>
<name>A0AAE4HTS3_ENTGA</name>
<dbReference type="EMBL" id="JARPZN010000025">
    <property type="protein sequence ID" value="MDT2691966.1"/>
    <property type="molecule type" value="Genomic_DNA"/>
</dbReference>
<evidence type="ECO:0000313" key="6">
    <source>
        <dbReference type="Proteomes" id="UP001183682"/>
    </source>
</evidence>
<dbReference type="PROSITE" id="PS00211">
    <property type="entry name" value="ABC_TRANSPORTER_1"/>
    <property type="match status" value="1"/>
</dbReference>
<dbReference type="SUPFAM" id="SSF52540">
    <property type="entry name" value="P-loop containing nucleoside triphosphate hydrolases"/>
    <property type="match status" value="1"/>
</dbReference>
<protein>
    <submittedName>
        <fullName evidence="5">ABC transporter ATP-binding protein</fullName>
    </submittedName>
</protein>
<gene>
    <name evidence="5" type="ORF">P7E30_17480</name>
</gene>
<evidence type="ECO:0000256" key="1">
    <source>
        <dbReference type="ARBA" id="ARBA00022448"/>
    </source>
</evidence>
<dbReference type="PANTHER" id="PTHR42788:SF13">
    <property type="entry name" value="ALIPHATIC SULFONATES IMPORT ATP-BINDING PROTEIN SSUB"/>
    <property type="match status" value="1"/>
</dbReference>
<dbReference type="RefSeq" id="WP_154066484.1">
    <property type="nucleotide sequence ID" value="NZ_CAAKOE010000035.1"/>
</dbReference>
<dbReference type="Pfam" id="PF00005">
    <property type="entry name" value="ABC_tran"/>
    <property type="match status" value="1"/>
</dbReference>
<dbReference type="SMART" id="SM00382">
    <property type="entry name" value="AAA"/>
    <property type="match status" value="1"/>
</dbReference>
<keyword evidence="2" id="KW-0547">Nucleotide-binding</keyword>